<evidence type="ECO:0000256" key="4">
    <source>
        <dbReference type="ARBA" id="ARBA00023026"/>
    </source>
</evidence>
<feature type="signal peptide" evidence="6">
    <location>
        <begin position="1"/>
        <end position="26"/>
    </location>
</feature>
<comment type="similarity">
    <text evidence="1">Belongs to the peptidase C25 family.</text>
</comment>
<dbReference type="InterPro" id="IPR013783">
    <property type="entry name" value="Ig-like_fold"/>
</dbReference>
<dbReference type="Pfam" id="PF00041">
    <property type="entry name" value="fn3"/>
    <property type="match status" value="1"/>
</dbReference>
<evidence type="ECO:0000256" key="3">
    <source>
        <dbReference type="ARBA" id="ARBA00022807"/>
    </source>
</evidence>
<evidence type="ECO:0000256" key="1">
    <source>
        <dbReference type="ARBA" id="ARBA00006067"/>
    </source>
</evidence>
<keyword evidence="3" id="KW-0378">Hydrolase</keyword>
<dbReference type="RefSeq" id="WP_005467611.1">
    <property type="nucleotide sequence ID" value="NZ_KB291032.1"/>
</dbReference>
<evidence type="ECO:0000256" key="6">
    <source>
        <dbReference type="SAM" id="SignalP"/>
    </source>
</evidence>
<dbReference type="InterPro" id="IPR003961">
    <property type="entry name" value="FN3_dom"/>
</dbReference>
<accession>L1NA09</accession>
<dbReference type="InterPro" id="IPR036116">
    <property type="entry name" value="FN3_sf"/>
</dbReference>
<evidence type="ECO:0000259" key="7">
    <source>
        <dbReference type="PROSITE" id="PS50853"/>
    </source>
</evidence>
<evidence type="ECO:0000256" key="5">
    <source>
        <dbReference type="SAM" id="MobiDB-lite"/>
    </source>
</evidence>
<dbReference type="PATRIC" id="fig|1127696.3.peg.1355"/>
<dbReference type="HOGENOM" id="CLU_528793_0_0_10"/>
<evidence type="ECO:0000313" key="8">
    <source>
        <dbReference type="EMBL" id="EKY00171.1"/>
    </source>
</evidence>
<dbReference type="CDD" id="cd00063">
    <property type="entry name" value="FN3"/>
    <property type="match status" value="1"/>
</dbReference>
<gene>
    <name evidence="8" type="ORF">HMPREF9134_01501</name>
</gene>
<feature type="region of interest" description="Disordered" evidence="5">
    <location>
        <begin position="325"/>
        <end position="345"/>
    </location>
</feature>
<keyword evidence="3" id="KW-0788">Thiol protease</keyword>
<name>L1NA09_9PORP</name>
<keyword evidence="4" id="KW-0843">Virulence</keyword>
<dbReference type="GO" id="GO:0008234">
    <property type="term" value="F:cysteine-type peptidase activity"/>
    <property type="evidence" value="ECO:0007669"/>
    <property type="project" value="UniProtKB-KW"/>
</dbReference>
<evidence type="ECO:0000256" key="2">
    <source>
        <dbReference type="ARBA" id="ARBA00022670"/>
    </source>
</evidence>
<protein>
    <submittedName>
        <fullName evidence="8">Fibronectin type III domain protein</fullName>
    </submittedName>
</protein>
<dbReference type="Proteomes" id="UP000010408">
    <property type="component" value="Unassembled WGS sequence"/>
</dbReference>
<organism evidence="8 9">
    <name type="scientific">Porphyromonas catoniae F0037</name>
    <dbReference type="NCBI Taxonomy" id="1127696"/>
    <lineage>
        <taxon>Bacteria</taxon>
        <taxon>Pseudomonadati</taxon>
        <taxon>Bacteroidota</taxon>
        <taxon>Bacteroidia</taxon>
        <taxon>Bacteroidales</taxon>
        <taxon>Porphyromonadaceae</taxon>
        <taxon>Porphyromonas</taxon>
    </lineage>
</organism>
<dbReference type="STRING" id="1127696.HMPREF9134_01501"/>
<keyword evidence="6" id="KW-0732">Signal</keyword>
<dbReference type="Gene3D" id="2.60.40.10">
    <property type="entry name" value="Immunoglobulins"/>
    <property type="match status" value="1"/>
</dbReference>
<dbReference type="Gene3D" id="2.60.120.260">
    <property type="entry name" value="Galactose-binding domain-like"/>
    <property type="match status" value="1"/>
</dbReference>
<feature type="region of interest" description="Disordered" evidence="5">
    <location>
        <begin position="25"/>
        <end position="76"/>
    </location>
</feature>
<feature type="domain" description="Fibronectin type-III" evidence="7">
    <location>
        <begin position="338"/>
        <end position="430"/>
    </location>
</feature>
<dbReference type="EMBL" id="AMEQ01000040">
    <property type="protein sequence ID" value="EKY00171.1"/>
    <property type="molecule type" value="Genomic_DNA"/>
</dbReference>
<reference evidence="8 9" key="1">
    <citation type="submission" date="2012-05" db="EMBL/GenBank/DDBJ databases">
        <authorList>
            <person name="Weinstock G."/>
            <person name="Sodergren E."/>
            <person name="Lobos E.A."/>
            <person name="Fulton L."/>
            <person name="Fulton R."/>
            <person name="Courtney L."/>
            <person name="Fronick C."/>
            <person name="O'Laughlin M."/>
            <person name="Godfrey J."/>
            <person name="Wilson R.M."/>
            <person name="Miner T."/>
            <person name="Farmer C."/>
            <person name="Delehaunty K."/>
            <person name="Cordes M."/>
            <person name="Minx P."/>
            <person name="Tomlinson C."/>
            <person name="Chen J."/>
            <person name="Wollam A."/>
            <person name="Pepin K.H."/>
            <person name="Bhonagiri V."/>
            <person name="Zhang X."/>
            <person name="Suruliraj S."/>
            <person name="Warren W."/>
            <person name="Mitreva M."/>
            <person name="Mardis E.R."/>
            <person name="Wilson R.K."/>
        </authorList>
    </citation>
    <scope>NUCLEOTIDE SEQUENCE [LARGE SCALE GENOMIC DNA]</scope>
    <source>
        <strain evidence="8 9">F0037</strain>
    </source>
</reference>
<feature type="compositionally biased region" description="Polar residues" evidence="5">
    <location>
        <begin position="25"/>
        <end position="35"/>
    </location>
</feature>
<dbReference type="eggNOG" id="ENOG5032QT9">
    <property type="taxonomic scope" value="Bacteria"/>
</dbReference>
<dbReference type="SUPFAM" id="SSF49265">
    <property type="entry name" value="Fibronectin type III"/>
    <property type="match status" value="1"/>
</dbReference>
<feature type="chain" id="PRO_5003954320" evidence="6">
    <location>
        <begin position="27"/>
        <end position="515"/>
    </location>
</feature>
<dbReference type="GO" id="GO:0006508">
    <property type="term" value="P:proteolysis"/>
    <property type="evidence" value="ECO:0007669"/>
    <property type="project" value="UniProtKB-KW"/>
</dbReference>
<sequence length="515" mass="57719">MIQTRFRNATLALALLLGSASLWGQASRNRPTTRPETVGASILPNGGLEDPAATALPPKPTRPSDYPEECIPRTPDDVFYEDEDAKEGGIYEKILDYGDQHGIEYSEEQIGRFKAFVDAYVAYLKALQAFEKARPTGWWLYPSQSSTSSNQFARTFSGAHSGKAAMRISGYFSVDHQIYTYPDPLPVRQKAKYLVSYWYRGNFPKSSEGANRTAAKLAVVKIKWIPKAGKALKLEGAELAPAGTPWVDARDPGNKYAKDGFFNQLIGMDLRGSEMNTWKEKYMIVEAPENAEKMTFELVFPHNESDIANYLLEFDDITMTLVKGAEGEDQPSKPKPNVPAKPTRLPQPYLQRECGLSWPASELKNATYELEVVQKKGKNVLSTKTLSTDKTTYLLEGLEPGYTYTVRLRALADGVYSEYSLPLDLETQALGEFPGGQIPFLYWIGEDGSCPLRLPLHYMELSNPQAKCLYYIDDVLTEPEGRILVFPSTGEHTLRVQIVEAPDRTWELEYLVTVK</sequence>
<keyword evidence="2" id="KW-0645">Protease</keyword>
<evidence type="ECO:0000313" key="9">
    <source>
        <dbReference type="Proteomes" id="UP000010408"/>
    </source>
</evidence>
<dbReference type="PROSITE" id="PS50853">
    <property type="entry name" value="FN3"/>
    <property type="match status" value="1"/>
</dbReference>
<comment type="caution">
    <text evidence="8">The sequence shown here is derived from an EMBL/GenBank/DDBJ whole genome shotgun (WGS) entry which is preliminary data.</text>
</comment>
<proteinExistence type="inferred from homology"/>
<dbReference type="AlphaFoldDB" id="L1NA09"/>